<comment type="function">
    <text evidence="1">May be involved in transcriptional regulation.</text>
</comment>
<feature type="domain" description="C2H2-type" evidence="14">
    <location>
        <begin position="427"/>
        <end position="454"/>
    </location>
</feature>
<protein>
    <submittedName>
        <fullName evidence="16">Finger 436-like isoform X2</fullName>
    </submittedName>
</protein>
<evidence type="ECO:0000259" key="14">
    <source>
        <dbReference type="PROSITE" id="PS50157"/>
    </source>
</evidence>
<feature type="compositionally biased region" description="Polar residues" evidence="13">
    <location>
        <begin position="357"/>
        <end position="376"/>
    </location>
</feature>
<keyword evidence="6 12" id="KW-0863">Zinc-finger</keyword>
<evidence type="ECO:0000256" key="13">
    <source>
        <dbReference type="SAM" id="MobiDB-lite"/>
    </source>
</evidence>
<dbReference type="FunFam" id="3.30.160.60:FF:000060">
    <property type="entry name" value="zinc finger protein 436"/>
    <property type="match status" value="1"/>
</dbReference>
<feature type="domain" description="KRAB" evidence="15">
    <location>
        <begin position="69"/>
        <end position="140"/>
    </location>
</feature>
<dbReference type="Proteomes" id="UP001178461">
    <property type="component" value="Chromosome 2"/>
</dbReference>
<feature type="domain" description="C2H2-type" evidence="14">
    <location>
        <begin position="539"/>
        <end position="566"/>
    </location>
</feature>
<evidence type="ECO:0000256" key="10">
    <source>
        <dbReference type="ARBA" id="ARBA00023163"/>
    </source>
</evidence>
<evidence type="ECO:0000256" key="6">
    <source>
        <dbReference type="ARBA" id="ARBA00022771"/>
    </source>
</evidence>
<dbReference type="Gene3D" id="6.10.140.140">
    <property type="match status" value="2"/>
</dbReference>
<dbReference type="PANTHER" id="PTHR23226:SF416">
    <property type="entry name" value="FI01424P"/>
    <property type="match status" value="1"/>
</dbReference>
<gene>
    <name evidence="16" type="ORF">PODLI_1B035830</name>
</gene>
<dbReference type="FunFam" id="3.30.160.60:FF:000292">
    <property type="entry name" value="zinc finger protein 619"/>
    <property type="match status" value="1"/>
</dbReference>
<keyword evidence="8" id="KW-0805">Transcription regulation</keyword>
<keyword evidence="17" id="KW-1185">Reference proteome</keyword>
<dbReference type="GO" id="GO:0008270">
    <property type="term" value="F:zinc ion binding"/>
    <property type="evidence" value="ECO:0007669"/>
    <property type="project" value="UniProtKB-KW"/>
</dbReference>
<proteinExistence type="inferred from homology"/>
<feature type="domain" description="C2H2-type" evidence="14">
    <location>
        <begin position="205"/>
        <end position="232"/>
    </location>
</feature>
<name>A0AA35JXN3_9SAUR</name>
<evidence type="ECO:0000256" key="1">
    <source>
        <dbReference type="ARBA" id="ARBA00003767"/>
    </source>
</evidence>
<organism evidence="16 17">
    <name type="scientific">Podarcis lilfordi</name>
    <name type="common">Lilford's wall lizard</name>
    <dbReference type="NCBI Taxonomy" id="74358"/>
    <lineage>
        <taxon>Eukaryota</taxon>
        <taxon>Metazoa</taxon>
        <taxon>Chordata</taxon>
        <taxon>Craniata</taxon>
        <taxon>Vertebrata</taxon>
        <taxon>Euteleostomi</taxon>
        <taxon>Lepidosauria</taxon>
        <taxon>Squamata</taxon>
        <taxon>Bifurcata</taxon>
        <taxon>Unidentata</taxon>
        <taxon>Episquamata</taxon>
        <taxon>Laterata</taxon>
        <taxon>Lacertibaenia</taxon>
        <taxon>Lacertidae</taxon>
        <taxon>Podarcis</taxon>
    </lineage>
</organism>
<dbReference type="PANTHER" id="PTHR23226">
    <property type="entry name" value="ZINC FINGER AND SCAN DOMAIN-CONTAINING"/>
    <property type="match status" value="1"/>
</dbReference>
<accession>A0AA35JXN3</accession>
<evidence type="ECO:0000256" key="5">
    <source>
        <dbReference type="ARBA" id="ARBA00022737"/>
    </source>
</evidence>
<dbReference type="Pfam" id="PF00096">
    <property type="entry name" value="zf-C2H2"/>
    <property type="match status" value="12"/>
</dbReference>
<feature type="domain" description="C2H2-type" evidence="14">
    <location>
        <begin position="511"/>
        <end position="538"/>
    </location>
</feature>
<dbReference type="PROSITE" id="PS00028">
    <property type="entry name" value="ZINC_FINGER_C2H2_1"/>
    <property type="match status" value="12"/>
</dbReference>
<feature type="domain" description="C2H2-type" evidence="14">
    <location>
        <begin position="567"/>
        <end position="589"/>
    </location>
</feature>
<feature type="domain" description="C2H2-type" evidence="14">
    <location>
        <begin position="289"/>
        <end position="313"/>
    </location>
</feature>
<dbReference type="PROSITE" id="PS50805">
    <property type="entry name" value="KRAB"/>
    <property type="match status" value="2"/>
</dbReference>
<dbReference type="CDD" id="cd07765">
    <property type="entry name" value="KRAB_A-box"/>
    <property type="match status" value="2"/>
</dbReference>
<dbReference type="PROSITE" id="PS50157">
    <property type="entry name" value="ZINC_FINGER_C2H2_2"/>
    <property type="match status" value="12"/>
</dbReference>
<evidence type="ECO:0000256" key="7">
    <source>
        <dbReference type="ARBA" id="ARBA00022833"/>
    </source>
</evidence>
<feature type="domain" description="KRAB" evidence="15">
    <location>
        <begin position="6"/>
        <end position="74"/>
    </location>
</feature>
<dbReference type="SUPFAM" id="SSF57667">
    <property type="entry name" value="beta-beta-alpha zinc fingers"/>
    <property type="match status" value="7"/>
</dbReference>
<dbReference type="FunFam" id="3.30.160.60:FF:000688">
    <property type="entry name" value="zinc finger protein 197 isoform X1"/>
    <property type="match status" value="1"/>
</dbReference>
<dbReference type="Gene3D" id="3.30.160.60">
    <property type="entry name" value="Classic Zinc Finger"/>
    <property type="match status" value="12"/>
</dbReference>
<sequence>MALPQVTFEEVAVYFTEQEWALLDANERALYWDVIQANYEHLTSLDGRISSWLPLAPSHSPVTMETPQVAFEEVAVYFTQQEWALLDASKRALYWDVMRENYERWASLSVCYQQGNLKSTEPCGRLLKYSRERESPSPNPCHKEEKQPVEKLGKTAPFKGSISAAKCHPVDMGERKDSCPKCGKSFCHKSALTAHLRIHTGEKPYQCHDCGKSFNQSSALTQHQRIHTGEKPYACLSCEKKFSQSSALTQHQRIHTGERAYACLDCGKSFIYQSALIRHRRIHTGEKCYKCPDCGKGFNQSSNLITHQKIHIGIPCRSKKKMPQQQVCEPLEPPGILCRALQRVSPHNPQVEKEIRNQGSLQRNPSEQAQDQVVSGTGSFISQKDVTIKTRPARVKRPLVCHDCGKNFKYSSHLVNHLRIHTGEKPYVCPDCGNRFIQNSALKRHQRSHRGDRPYGCSDCGKTFSRNSHLAKHRVIHTGEKPYECLDCGKKFSVKMNLVIHQRIHTGEKPYMCLECGKRFSQRPHFMIHQRIHTGEKPYQCPECGKSFRVSSHLVAHQRIHAGKTSFICPDCGKNFSGSKQFIQHKMSHLIGESYQLPIAAVTIKSDPFAPNSVGLEGSGYSPGANQ</sequence>
<dbReference type="FunFam" id="3.30.160.60:FF:000056">
    <property type="entry name" value="Zinc finger and SCAN domain-containing 20"/>
    <property type="match status" value="1"/>
</dbReference>
<dbReference type="FunFam" id="3.30.160.60:FF:002090">
    <property type="entry name" value="Zinc finger protein 473"/>
    <property type="match status" value="1"/>
</dbReference>
<dbReference type="Pfam" id="PF01352">
    <property type="entry name" value="KRAB"/>
    <property type="match status" value="2"/>
</dbReference>
<dbReference type="InterPro" id="IPR001909">
    <property type="entry name" value="KRAB"/>
</dbReference>
<evidence type="ECO:0000256" key="4">
    <source>
        <dbReference type="ARBA" id="ARBA00022723"/>
    </source>
</evidence>
<dbReference type="SUPFAM" id="SSF109640">
    <property type="entry name" value="KRAB domain (Kruppel-associated box)"/>
    <property type="match status" value="2"/>
</dbReference>
<keyword evidence="9" id="KW-0238">DNA-binding</keyword>
<dbReference type="SMART" id="SM00355">
    <property type="entry name" value="ZnF_C2H2"/>
    <property type="match status" value="12"/>
</dbReference>
<feature type="domain" description="C2H2-type" evidence="14">
    <location>
        <begin position="399"/>
        <end position="426"/>
    </location>
</feature>
<dbReference type="FunFam" id="3.30.160.60:FF:000038">
    <property type="entry name" value="Zinc finger protein 624"/>
    <property type="match status" value="1"/>
</dbReference>
<dbReference type="GO" id="GO:0000978">
    <property type="term" value="F:RNA polymerase II cis-regulatory region sequence-specific DNA binding"/>
    <property type="evidence" value="ECO:0007669"/>
    <property type="project" value="TreeGrafter"/>
</dbReference>
<evidence type="ECO:0000256" key="3">
    <source>
        <dbReference type="ARBA" id="ARBA00006991"/>
    </source>
</evidence>
<keyword evidence="7" id="KW-0862">Zinc</keyword>
<feature type="domain" description="C2H2-type" evidence="14">
    <location>
        <begin position="261"/>
        <end position="288"/>
    </location>
</feature>
<feature type="region of interest" description="Disordered" evidence="13">
    <location>
        <begin position="348"/>
        <end position="376"/>
    </location>
</feature>
<evidence type="ECO:0000259" key="15">
    <source>
        <dbReference type="PROSITE" id="PS50805"/>
    </source>
</evidence>
<dbReference type="InterPro" id="IPR013087">
    <property type="entry name" value="Znf_C2H2_type"/>
</dbReference>
<reference evidence="16" key="1">
    <citation type="submission" date="2022-12" db="EMBL/GenBank/DDBJ databases">
        <authorList>
            <person name="Alioto T."/>
            <person name="Alioto T."/>
            <person name="Gomez Garrido J."/>
        </authorList>
    </citation>
    <scope>NUCLEOTIDE SEQUENCE</scope>
</reference>
<dbReference type="GO" id="GO:0000981">
    <property type="term" value="F:DNA-binding transcription factor activity, RNA polymerase II-specific"/>
    <property type="evidence" value="ECO:0007669"/>
    <property type="project" value="TreeGrafter"/>
</dbReference>
<dbReference type="SMART" id="SM00349">
    <property type="entry name" value="KRAB"/>
    <property type="match status" value="2"/>
</dbReference>
<dbReference type="FunFam" id="3.30.160.60:FF:002533">
    <property type="entry name" value="Zinc finger protein 770"/>
    <property type="match status" value="1"/>
</dbReference>
<evidence type="ECO:0000256" key="9">
    <source>
        <dbReference type="ARBA" id="ARBA00023125"/>
    </source>
</evidence>
<feature type="domain" description="C2H2-type" evidence="14">
    <location>
        <begin position="455"/>
        <end position="482"/>
    </location>
</feature>
<dbReference type="InterPro" id="IPR036236">
    <property type="entry name" value="Znf_C2H2_sf"/>
</dbReference>
<comment type="similarity">
    <text evidence="3">Belongs to the krueppel C2H2-type zinc-finger protein family.</text>
</comment>
<evidence type="ECO:0000256" key="2">
    <source>
        <dbReference type="ARBA" id="ARBA00004123"/>
    </source>
</evidence>
<dbReference type="FunFam" id="3.30.160.60:FF:000358">
    <property type="entry name" value="zinc finger protein 24"/>
    <property type="match status" value="1"/>
</dbReference>
<dbReference type="FunFam" id="3.30.160.60:FF:000557">
    <property type="entry name" value="zinc finger and SCAN domain-containing protein 29"/>
    <property type="match status" value="1"/>
</dbReference>
<feature type="domain" description="C2H2-type" evidence="14">
    <location>
        <begin position="233"/>
        <end position="260"/>
    </location>
</feature>
<dbReference type="GO" id="GO:0005634">
    <property type="term" value="C:nucleus"/>
    <property type="evidence" value="ECO:0007669"/>
    <property type="project" value="UniProtKB-SubCell"/>
</dbReference>
<keyword evidence="11" id="KW-0539">Nucleus</keyword>
<dbReference type="FunFam" id="3.30.160.60:FF:002343">
    <property type="entry name" value="Zinc finger protein 33A"/>
    <property type="match status" value="2"/>
</dbReference>
<evidence type="ECO:0000313" key="17">
    <source>
        <dbReference type="Proteomes" id="UP001178461"/>
    </source>
</evidence>
<dbReference type="EMBL" id="OX395127">
    <property type="protein sequence ID" value="CAI5767760.1"/>
    <property type="molecule type" value="Genomic_DNA"/>
</dbReference>
<comment type="subcellular location">
    <subcellularLocation>
        <location evidence="2">Nucleus</location>
    </subcellularLocation>
</comment>
<feature type="domain" description="C2H2-type" evidence="14">
    <location>
        <begin position="177"/>
        <end position="204"/>
    </location>
</feature>
<keyword evidence="4" id="KW-0479">Metal-binding</keyword>
<evidence type="ECO:0000256" key="8">
    <source>
        <dbReference type="ARBA" id="ARBA00023015"/>
    </source>
</evidence>
<feature type="domain" description="C2H2-type" evidence="14">
    <location>
        <begin position="483"/>
        <end position="510"/>
    </location>
</feature>
<keyword evidence="10" id="KW-0804">Transcription</keyword>
<dbReference type="AlphaFoldDB" id="A0AA35JXN3"/>
<keyword evidence="5" id="KW-0677">Repeat</keyword>
<evidence type="ECO:0000256" key="12">
    <source>
        <dbReference type="PROSITE-ProRule" id="PRU00042"/>
    </source>
</evidence>
<dbReference type="InterPro" id="IPR036051">
    <property type="entry name" value="KRAB_dom_sf"/>
</dbReference>
<evidence type="ECO:0000313" key="16">
    <source>
        <dbReference type="EMBL" id="CAI5767760.1"/>
    </source>
</evidence>
<evidence type="ECO:0000256" key="11">
    <source>
        <dbReference type="ARBA" id="ARBA00023242"/>
    </source>
</evidence>
<dbReference type="FunFam" id="3.30.160.60:FF:003000">
    <property type="entry name" value="Zinc finger and SCAN domain-containing 20"/>
    <property type="match status" value="1"/>
</dbReference>